<evidence type="ECO:0000313" key="2">
    <source>
        <dbReference type="EMBL" id="KAF6727010.1"/>
    </source>
</evidence>
<accession>A0A834F6U3</accession>
<dbReference type="InterPro" id="IPR039051">
    <property type="entry name" value="SE-CTX-like"/>
</dbReference>
<gene>
    <name evidence="2" type="ORF">FQA47_011911</name>
</gene>
<dbReference type="Proteomes" id="UP000646548">
    <property type="component" value="Unassembled WGS sequence"/>
</dbReference>
<proteinExistence type="predicted"/>
<protein>
    <submittedName>
        <fullName evidence="2">Uncharacterized protein</fullName>
    </submittedName>
</protein>
<evidence type="ECO:0000313" key="3">
    <source>
        <dbReference type="Proteomes" id="UP000646548"/>
    </source>
</evidence>
<keyword evidence="1" id="KW-1133">Transmembrane helix</keyword>
<dbReference type="EMBL" id="WKFB01000315">
    <property type="protein sequence ID" value="KAF6727010.1"/>
    <property type="molecule type" value="Genomic_DNA"/>
</dbReference>
<feature type="transmembrane region" description="Helical" evidence="1">
    <location>
        <begin position="93"/>
        <end position="115"/>
    </location>
</feature>
<organism evidence="2 3">
    <name type="scientific">Oryzias melastigma</name>
    <name type="common">Marine medaka</name>
    <dbReference type="NCBI Taxonomy" id="30732"/>
    <lineage>
        <taxon>Eukaryota</taxon>
        <taxon>Metazoa</taxon>
        <taxon>Chordata</taxon>
        <taxon>Craniata</taxon>
        <taxon>Vertebrata</taxon>
        <taxon>Euteleostomi</taxon>
        <taxon>Actinopterygii</taxon>
        <taxon>Neopterygii</taxon>
        <taxon>Teleostei</taxon>
        <taxon>Neoteleostei</taxon>
        <taxon>Acanthomorphata</taxon>
        <taxon>Ovalentaria</taxon>
        <taxon>Atherinomorphae</taxon>
        <taxon>Beloniformes</taxon>
        <taxon>Adrianichthyidae</taxon>
        <taxon>Oryziinae</taxon>
        <taxon>Oryzias</taxon>
    </lineage>
</organism>
<comment type="caution">
    <text evidence="2">The sequence shown here is derived from an EMBL/GenBank/DDBJ whole genome shotgun (WGS) entry which is preliminary data.</text>
</comment>
<dbReference type="PANTHER" id="PTHR40472">
    <property type="entry name" value="RICIN B-TYPE LECTIN DOMAIN-CONTAINING PROTEIN"/>
    <property type="match status" value="1"/>
</dbReference>
<keyword evidence="1" id="KW-0472">Membrane</keyword>
<dbReference type="PANTHER" id="PTHR40472:SF7">
    <property type="entry name" value="PROTEIN RAPUNZEL"/>
    <property type="match status" value="1"/>
</dbReference>
<keyword evidence="1" id="KW-0812">Transmembrane</keyword>
<sequence length="117" mass="13532">MVTADEQFSKVERSLKWQFEKYKKMIDALPEDVEKRSEDFVEVYHNKLGDKRLNTLYESVIGVSKVFSKPILQVYKEDPCSDRDSMITLCHQLFYLFGIGCITTMAHAVLIGTTWSA</sequence>
<reference evidence="2" key="1">
    <citation type="journal article" name="BMC Genomics">
        <title>Long-read sequencing and de novo genome assembly of marine medaka (Oryzias melastigma).</title>
        <authorList>
            <person name="Liang P."/>
            <person name="Saqib H.S.A."/>
            <person name="Ni X."/>
            <person name="Shen Y."/>
        </authorList>
    </citation>
    <scope>NUCLEOTIDE SEQUENCE</scope>
    <source>
        <strain evidence="2">Bigg-433</strain>
    </source>
</reference>
<dbReference type="AlphaFoldDB" id="A0A834F6U3"/>
<evidence type="ECO:0000256" key="1">
    <source>
        <dbReference type="SAM" id="Phobius"/>
    </source>
</evidence>
<name>A0A834F6U3_ORYME</name>